<name>A0AAD1WY92_PELCU</name>
<keyword evidence="3" id="KW-1185">Reference proteome</keyword>
<dbReference type="EMBL" id="OW240924">
    <property type="protein sequence ID" value="CAH2328800.1"/>
    <property type="molecule type" value="Genomic_DNA"/>
</dbReference>
<dbReference type="AlphaFoldDB" id="A0AAD1WY92"/>
<evidence type="ECO:0000256" key="1">
    <source>
        <dbReference type="SAM" id="MobiDB-lite"/>
    </source>
</evidence>
<feature type="compositionally biased region" description="Low complexity" evidence="1">
    <location>
        <begin position="31"/>
        <end position="46"/>
    </location>
</feature>
<accession>A0AAD1WY92</accession>
<evidence type="ECO:0000313" key="2">
    <source>
        <dbReference type="EMBL" id="CAH2328800.1"/>
    </source>
</evidence>
<proteinExistence type="predicted"/>
<evidence type="ECO:0000313" key="3">
    <source>
        <dbReference type="Proteomes" id="UP001295444"/>
    </source>
</evidence>
<protein>
    <submittedName>
        <fullName evidence="2">Uncharacterized protein</fullName>
    </submittedName>
</protein>
<reference evidence="2" key="1">
    <citation type="submission" date="2022-03" db="EMBL/GenBank/DDBJ databases">
        <authorList>
            <person name="Alioto T."/>
            <person name="Alioto T."/>
            <person name="Gomez Garrido J."/>
        </authorList>
    </citation>
    <scope>NUCLEOTIDE SEQUENCE</scope>
</reference>
<sequence length="100" mass="10916">MINGFLLERGTSPPPPTTTSTQPPPPPPPTTTSTSTFPPTTTSTPSHLLITMSTTPLNVVTGTLTLLQQIKLMFYCRHEYPTTSTKRKAKTSYHSNGTKR</sequence>
<dbReference type="Proteomes" id="UP001295444">
    <property type="component" value="Chromosome 13"/>
</dbReference>
<feature type="compositionally biased region" description="Pro residues" evidence="1">
    <location>
        <begin position="12"/>
        <end position="30"/>
    </location>
</feature>
<gene>
    <name evidence="2" type="ORF">PECUL_23A038607</name>
</gene>
<feature type="region of interest" description="Disordered" evidence="1">
    <location>
        <begin position="1"/>
        <end position="47"/>
    </location>
</feature>
<organism evidence="2 3">
    <name type="scientific">Pelobates cultripes</name>
    <name type="common">Western spadefoot toad</name>
    <dbReference type="NCBI Taxonomy" id="61616"/>
    <lineage>
        <taxon>Eukaryota</taxon>
        <taxon>Metazoa</taxon>
        <taxon>Chordata</taxon>
        <taxon>Craniata</taxon>
        <taxon>Vertebrata</taxon>
        <taxon>Euteleostomi</taxon>
        <taxon>Amphibia</taxon>
        <taxon>Batrachia</taxon>
        <taxon>Anura</taxon>
        <taxon>Pelobatoidea</taxon>
        <taxon>Pelobatidae</taxon>
        <taxon>Pelobates</taxon>
    </lineage>
</organism>